<dbReference type="PATRIC" id="fig|1423726.3.peg.1607"/>
<accession>A0A0R1H0B6</accession>
<dbReference type="OrthoDB" id="9805230at2"/>
<comment type="caution">
    <text evidence="5">The sequence shown here is derived from an EMBL/GenBank/DDBJ whole genome shotgun (WGS) entry which is preliminary data.</text>
</comment>
<keyword evidence="2 3" id="KW-0808">Transferase</keyword>
<evidence type="ECO:0000313" key="5">
    <source>
        <dbReference type="EMBL" id="KRK40060.1"/>
    </source>
</evidence>
<dbReference type="PIRSF" id="PIRSF000858">
    <property type="entry name" value="SCOT-t"/>
    <property type="match status" value="1"/>
</dbReference>
<dbReference type="InterPro" id="IPR037171">
    <property type="entry name" value="NagB/RpiA_transferase-like"/>
</dbReference>
<dbReference type="Proteomes" id="UP000051461">
    <property type="component" value="Unassembled WGS sequence"/>
</dbReference>
<dbReference type="Pfam" id="PF01144">
    <property type="entry name" value="CoA_trans"/>
    <property type="match status" value="1"/>
</dbReference>
<protein>
    <submittedName>
        <fullName evidence="5">Propionate CoA-transferase</fullName>
    </submittedName>
</protein>
<evidence type="ECO:0000256" key="3">
    <source>
        <dbReference type="PIRNR" id="PIRNR000858"/>
    </source>
</evidence>
<keyword evidence="6" id="KW-1185">Reference proteome</keyword>
<organism evidence="5 6">
    <name type="scientific">Loigolactobacillus bifermentans DSM 20003</name>
    <dbReference type="NCBI Taxonomy" id="1423726"/>
    <lineage>
        <taxon>Bacteria</taxon>
        <taxon>Bacillati</taxon>
        <taxon>Bacillota</taxon>
        <taxon>Bacilli</taxon>
        <taxon>Lactobacillales</taxon>
        <taxon>Lactobacillaceae</taxon>
        <taxon>Loigolactobacillus</taxon>
    </lineage>
</organism>
<dbReference type="PANTHER" id="PTHR43293:SF1">
    <property type="entry name" value="ACETATE COA-TRANSFERASE YDIF"/>
    <property type="match status" value="1"/>
</dbReference>
<dbReference type="InterPro" id="IPR014388">
    <property type="entry name" value="3-oxoacid_CoA-transferase"/>
</dbReference>
<dbReference type="RefSeq" id="WP_057903892.1">
    <property type="nucleotide sequence ID" value="NZ_AZDA01000024.1"/>
</dbReference>
<evidence type="ECO:0000256" key="4">
    <source>
        <dbReference type="PIRSR" id="PIRSR000858-1"/>
    </source>
</evidence>
<sequence length="530" mass="57442">MTEFISSDQAAQLIPDNAIIALEGFMGTDVAEEIYIKIYERFAKEGHPKALTLEHASGIGNGVDKGVSHFAHASLLKCIIGGHHGLAPQLEPLINSDAIQAYNFPQGVISQAFRSMAGDKPFLISKVGLGTFIDPDLQGGKLNQVTTEDLVGKLNVDGKDYLTYKLPRPNWAILRGTFSDENGNITFDDEPLVLESTAIAMAAHNNGGKVIVQVKRKVKNGSLKPKDIRIPGLLVDYVVETTEDQYMMQTNATVYNPDYVNANVIKAADAVDVPMNQRKIIGRRAALLLTETDHIVNYGIGMPETVSLVLKEEGVADQITTTVEPGTFGGVPMGGGDFGSALAPESTIDEPYMFDFYDGGGIDIAFLGLAQCNQHGDINVSKFGPKIPGVGGFVNISQNTQRVVYTGTFTAGGLKIKTGDGKLQIVQEGRNDKFVDQLEQITFSGKVAYESGQQIYYVTERAVFKLEATGLTLIEIAPGVELQKDILEHMQFKPTIVEDLKLMDQRIFTTAPMGLATDRLNHSVSLSVAQ</sequence>
<evidence type="ECO:0000313" key="6">
    <source>
        <dbReference type="Proteomes" id="UP000051461"/>
    </source>
</evidence>
<evidence type="ECO:0000256" key="2">
    <source>
        <dbReference type="ARBA" id="ARBA00022679"/>
    </source>
</evidence>
<dbReference type="Gene3D" id="3.40.1080.10">
    <property type="entry name" value="Glutaconate Coenzyme A-transferase"/>
    <property type="match status" value="2"/>
</dbReference>
<feature type="active site" description="5-glutamyl coenzyme A thioester intermediate" evidence="4">
    <location>
        <position position="324"/>
    </location>
</feature>
<dbReference type="SUPFAM" id="SSF100950">
    <property type="entry name" value="NagB/RpiA/CoA transferase-like"/>
    <property type="match status" value="2"/>
</dbReference>
<dbReference type="GO" id="GO:0008410">
    <property type="term" value="F:CoA-transferase activity"/>
    <property type="evidence" value="ECO:0007669"/>
    <property type="project" value="InterPro"/>
</dbReference>
<dbReference type="STRING" id="1423726.FC07_GL001550"/>
<evidence type="ECO:0000256" key="1">
    <source>
        <dbReference type="ARBA" id="ARBA00007154"/>
    </source>
</evidence>
<gene>
    <name evidence="5" type="ORF">FC07_GL001550</name>
</gene>
<dbReference type="AlphaFoldDB" id="A0A0R1H0B6"/>
<dbReference type="SMART" id="SM00882">
    <property type="entry name" value="CoA_trans"/>
    <property type="match status" value="1"/>
</dbReference>
<dbReference type="InterPro" id="IPR004165">
    <property type="entry name" value="CoA_trans_fam_I"/>
</dbReference>
<dbReference type="PANTHER" id="PTHR43293">
    <property type="entry name" value="ACETATE COA-TRANSFERASE YDIF"/>
    <property type="match status" value="1"/>
</dbReference>
<dbReference type="GO" id="GO:0046952">
    <property type="term" value="P:ketone body catabolic process"/>
    <property type="evidence" value="ECO:0007669"/>
    <property type="project" value="InterPro"/>
</dbReference>
<proteinExistence type="inferred from homology"/>
<name>A0A0R1H0B6_9LACO</name>
<comment type="similarity">
    <text evidence="1 3">Belongs to the 3-oxoacid CoA-transferase family.</text>
</comment>
<dbReference type="EMBL" id="AZDA01000024">
    <property type="protein sequence ID" value="KRK40060.1"/>
    <property type="molecule type" value="Genomic_DNA"/>
</dbReference>
<reference evidence="5 6" key="1">
    <citation type="journal article" date="2015" name="Genome Announc.">
        <title>Expanding the biotechnology potential of lactobacilli through comparative genomics of 213 strains and associated genera.</title>
        <authorList>
            <person name="Sun Z."/>
            <person name="Harris H.M."/>
            <person name="McCann A."/>
            <person name="Guo C."/>
            <person name="Argimon S."/>
            <person name="Zhang W."/>
            <person name="Yang X."/>
            <person name="Jeffery I.B."/>
            <person name="Cooney J.C."/>
            <person name="Kagawa T.F."/>
            <person name="Liu W."/>
            <person name="Song Y."/>
            <person name="Salvetti E."/>
            <person name="Wrobel A."/>
            <person name="Rasinkangas P."/>
            <person name="Parkhill J."/>
            <person name="Rea M.C."/>
            <person name="O'Sullivan O."/>
            <person name="Ritari J."/>
            <person name="Douillard F.P."/>
            <person name="Paul Ross R."/>
            <person name="Yang R."/>
            <person name="Briner A.E."/>
            <person name="Felis G.E."/>
            <person name="de Vos W.M."/>
            <person name="Barrangou R."/>
            <person name="Klaenhammer T.R."/>
            <person name="Caufield P.W."/>
            <person name="Cui Y."/>
            <person name="Zhang H."/>
            <person name="O'Toole P.W."/>
        </authorList>
    </citation>
    <scope>NUCLEOTIDE SEQUENCE [LARGE SCALE GENOMIC DNA]</scope>
    <source>
        <strain evidence="5 6">DSM 20003</strain>
    </source>
</reference>